<gene>
    <name evidence="1" type="ORF">BDN72DRAFT_837496</name>
</gene>
<keyword evidence="2" id="KW-1185">Reference proteome</keyword>
<sequence length="695" mass="73887">MPFSIVAPTDPPPAPRSTVKPAHEQLHSGGAESRHEVKAGSSSASNASFTVYRAPSSTSSELYRDTSVSTKLPHAQPQHNPFSESTPSKTIPTVRLDVENISDVVAARLATALLAHILFLKSQIPLPVAQLARMKPAAIETSATRGPKTNSRAVKHRMELLNSYDTLSSHLATTFTALSTALARCAQPSLLPPLNIQPSPVRSQEVPSVSSPVSSPLPKALGTNSSPNPPRSQSKENVNPSPRHSPSPSSSPSYSKAPCSGLPLSSISISTPTSTTSKSTFMSTLSSSATTPSTSACTASPEATHYGNGNGSGVKTARVYLAILVGPSLTSARAKVIMGVDGFECKVWGERDDDTLTIDNDQDKSEGEDDDEESESESGSEDSGSGSTEDGDSEETKESGSDSDEEDGEGADEETSDVESVPASDNDGSVDQTECEGDDEARIHAPSEPPKPPANRSVAEKAHTATQPAVPSLLAAASPLSTPPQSISSNPLGSDISPRQKRGQQQHQHQQRPHQIQHRASPPPPPRPSHAEEQQMLHNAERALAKTLALADAESESGGLACEMAPTQTHILIRAPRRFVHPAWVPKQNMKSTMDGVLERFLEDSFPPPPLSSLSASSGVLDDQKNRMNGSRNGNKAKDKGKVEGIWVVPNKNEGTRGSGRGHGHDEGGDRHEEDEDNEMIWWSWDGKLVGFSDW</sequence>
<reference evidence="1 2" key="1">
    <citation type="journal article" date="2019" name="Nat. Ecol. Evol.">
        <title>Megaphylogeny resolves global patterns of mushroom evolution.</title>
        <authorList>
            <person name="Varga T."/>
            <person name="Krizsan K."/>
            <person name="Foldi C."/>
            <person name="Dima B."/>
            <person name="Sanchez-Garcia M."/>
            <person name="Sanchez-Ramirez S."/>
            <person name="Szollosi G.J."/>
            <person name="Szarkandi J.G."/>
            <person name="Papp V."/>
            <person name="Albert L."/>
            <person name="Andreopoulos W."/>
            <person name="Angelini C."/>
            <person name="Antonin V."/>
            <person name="Barry K.W."/>
            <person name="Bougher N.L."/>
            <person name="Buchanan P."/>
            <person name="Buyck B."/>
            <person name="Bense V."/>
            <person name="Catcheside P."/>
            <person name="Chovatia M."/>
            <person name="Cooper J."/>
            <person name="Damon W."/>
            <person name="Desjardin D."/>
            <person name="Finy P."/>
            <person name="Geml J."/>
            <person name="Haridas S."/>
            <person name="Hughes K."/>
            <person name="Justo A."/>
            <person name="Karasinski D."/>
            <person name="Kautmanova I."/>
            <person name="Kiss B."/>
            <person name="Kocsube S."/>
            <person name="Kotiranta H."/>
            <person name="LaButti K.M."/>
            <person name="Lechner B.E."/>
            <person name="Liimatainen K."/>
            <person name="Lipzen A."/>
            <person name="Lukacs Z."/>
            <person name="Mihaltcheva S."/>
            <person name="Morgado L.N."/>
            <person name="Niskanen T."/>
            <person name="Noordeloos M.E."/>
            <person name="Ohm R.A."/>
            <person name="Ortiz-Santana B."/>
            <person name="Ovrebo C."/>
            <person name="Racz N."/>
            <person name="Riley R."/>
            <person name="Savchenko A."/>
            <person name="Shiryaev A."/>
            <person name="Soop K."/>
            <person name="Spirin V."/>
            <person name="Szebenyi C."/>
            <person name="Tomsovsky M."/>
            <person name="Tulloss R.E."/>
            <person name="Uehling J."/>
            <person name="Grigoriev I.V."/>
            <person name="Vagvolgyi C."/>
            <person name="Papp T."/>
            <person name="Martin F.M."/>
            <person name="Miettinen O."/>
            <person name="Hibbett D.S."/>
            <person name="Nagy L.G."/>
        </authorList>
    </citation>
    <scope>NUCLEOTIDE SEQUENCE [LARGE SCALE GENOMIC DNA]</scope>
    <source>
        <strain evidence="1 2">NL-1719</strain>
    </source>
</reference>
<dbReference type="Proteomes" id="UP000308600">
    <property type="component" value="Unassembled WGS sequence"/>
</dbReference>
<evidence type="ECO:0000313" key="1">
    <source>
        <dbReference type="EMBL" id="TFK71598.1"/>
    </source>
</evidence>
<evidence type="ECO:0000313" key="2">
    <source>
        <dbReference type="Proteomes" id="UP000308600"/>
    </source>
</evidence>
<proteinExistence type="predicted"/>
<name>A0ACD3B0X8_9AGAR</name>
<organism evidence="1 2">
    <name type="scientific">Pluteus cervinus</name>
    <dbReference type="NCBI Taxonomy" id="181527"/>
    <lineage>
        <taxon>Eukaryota</taxon>
        <taxon>Fungi</taxon>
        <taxon>Dikarya</taxon>
        <taxon>Basidiomycota</taxon>
        <taxon>Agaricomycotina</taxon>
        <taxon>Agaricomycetes</taxon>
        <taxon>Agaricomycetidae</taxon>
        <taxon>Agaricales</taxon>
        <taxon>Pluteineae</taxon>
        <taxon>Pluteaceae</taxon>
        <taxon>Pluteus</taxon>
    </lineage>
</organism>
<dbReference type="EMBL" id="ML208296">
    <property type="protein sequence ID" value="TFK71598.1"/>
    <property type="molecule type" value="Genomic_DNA"/>
</dbReference>
<protein>
    <submittedName>
        <fullName evidence="1">Uncharacterized protein</fullName>
    </submittedName>
</protein>
<accession>A0ACD3B0X8</accession>